<organism evidence="2 3">
    <name type="scientific">Adhaeribacter aerolatus</name>
    <dbReference type="NCBI Taxonomy" id="670289"/>
    <lineage>
        <taxon>Bacteria</taxon>
        <taxon>Pseudomonadati</taxon>
        <taxon>Bacteroidota</taxon>
        <taxon>Cytophagia</taxon>
        <taxon>Cytophagales</taxon>
        <taxon>Hymenobacteraceae</taxon>
        <taxon>Adhaeribacter</taxon>
    </lineage>
</organism>
<evidence type="ECO:0000256" key="1">
    <source>
        <dbReference type="SAM" id="SignalP"/>
    </source>
</evidence>
<comment type="caution">
    <text evidence="2">The sequence shown here is derived from an EMBL/GenBank/DDBJ whole genome shotgun (WGS) entry which is preliminary data.</text>
</comment>
<keyword evidence="3" id="KW-1185">Reference proteome</keyword>
<evidence type="ECO:0000313" key="2">
    <source>
        <dbReference type="EMBL" id="GEO06833.1"/>
    </source>
</evidence>
<sequence>MRLYFYTLLLIALLTNCADGETTPSQIAGKINEEFTLKLNQTIQLTGGATEVQVANENPLLVQMIEAKDGSCPANATCIMSGFATVTLNVSQGKSYSDTIHLCLGDCNLYRGGTSGDTVEFRVGANQYVAILKSVESKSEASLRNVVQRVFLAVRNK</sequence>
<evidence type="ECO:0000313" key="3">
    <source>
        <dbReference type="Proteomes" id="UP000321532"/>
    </source>
</evidence>
<protein>
    <recommendedName>
        <fullName evidence="4">Lipoprotein</fullName>
    </recommendedName>
</protein>
<reference evidence="2 3" key="1">
    <citation type="submission" date="2019-07" db="EMBL/GenBank/DDBJ databases">
        <title>Whole genome shotgun sequence of Adhaeribacter aerolatus NBRC 106133.</title>
        <authorList>
            <person name="Hosoyama A."/>
            <person name="Uohara A."/>
            <person name="Ohji S."/>
            <person name="Ichikawa N."/>
        </authorList>
    </citation>
    <scope>NUCLEOTIDE SEQUENCE [LARGE SCALE GENOMIC DNA]</scope>
    <source>
        <strain evidence="2 3">NBRC 106133</strain>
    </source>
</reference>
<feature type="chain" id="PRO_5021696832" description="Lipoprotein" evidence="1">
    <location>
        <begin position="21"/>
        <end position="157"/>
    </location>
</feature>
<evidence type="ECO:0008006" key="4">
    <source>
        <dbReference type="Google" id="ProtNLM"/>
    </source>
</evidence>
<gene>
    <name evidence="2" type="ORF">AAE02nite_44970</name>
</gene>
<dbReference type="AlphaFoldDB" id="A0A512B4E0"/>
<dbReference type="RefSeq" id="WP_146903710.1">
    <property type="nucleotide sequence ID" value="NZ_BJYS01000045.1"/>
</dbReference>
<name>A0A512B4E0_9BACT</name>
<feature type="signal peptide" evidence="1">
    <location>
        <begin position="1"/>
        <end position="20"/>
    </location>
</feature>
<dbReference type="EMBL" id="BJYS01000045">
    <property type="protein sequence ID" value="GEO06833.1"/>
    <property type="molecule type" value="Genomic_DNA"/>
</dbReference>
<accession>A0A512B4E0</accession>
<proteinExistence type="predicted"/>
<keyword evidence="1" id="KW-0732">Signal</keyword>
<dbReference type="Proteomes" id="UP000321532">
    <property type="component" value="Unassembled WGS sequence"/>
</dbReference>
<dbReference type="OrthoDB" id="163809at2"/>